<evidence type="ECO:0000259" key="1">
    <source>
        <dbReference type="Pfam" id="PF13409"/>
    </source>
</evidence>
<proteinExistence type="predicted"/>
<sequence>MSSLILYDLPSKGRCACWSLNPWKTRMALNYKGIDYKTEWLEYPDVAPTLRATGLPPNEEGPAAYSIPTARFPDGTYVMDSMKIAHELEKRYPQQPLRLDSDLVPQVVEIVPTIMGPLAGVVLPLVPRNILTEKSQPYFYETRKVRFGMSLDQFEKEKGGEQAWAAAKEPLEKLAALLKKTDGPYFLGDQVSYADFIIVSLLQFAKVLRQDVFERIIAHDKAFDDLYRASAKWLERDDH</sequence>
<name>A0A8H4NC45_9PEZI</name>
<protein>
    <submittedName>
        <fullName evidence="3">Glutathione s-transferase</fullName>
    </submittedName>
</protein>
<keyword evidence="4" id="KW-1185">Reference proteome</keyword>
<dbReference type="EMBL" id="WWBZ02000016">
    <property type="protein sequence ID" value="KAF4309897.1"/>
    <property type="molecule type" value="Genomic_DNA"/>
</dbReference>
<comment type="caution">
    <text evidence="3">The sequence shown here is derived from an EMBL/GenBank/DDBJ whole genome shotgun (WGS) entry which is preliminary data.</text>
</comment>
<dbReference type="AlphaFoldDB" id="A0A8H4NC45"/>
<dbReference type="GO" id="GO:0004364">
    <property type="term" value="F:glutathione transferase activity"/>
    <property type="evidence" value="ECO:0007669"/>
    <property type="project" value="TreeGrafter"/>
</dbReference>
<gene>
    <name evidence="3" type="ORF">GTA08_BOTSDO02866</name>
</gene>
<dbReference type="Pfam" id="PF22041">
    <property type="entry name" value="GST_C_7"/>
    <property type="match status" value="1"/>
</dbReference>
<dbReference type="InterPro" id="IPR036282">
    <property type="entry name" value="Glutathione-S-Trfase_C_sf"/>
</dbReference>
<organism evidence="3 4">
    <name type="scientific">Botryosphaeria dothidea</name>
    <dbReference type="NCBI Taxonomy" id="55169"/>
    <lineage>
        <taxon>Eukaryota</taxon>
        <taxon>Fungi</taxon>
        <taxon>Dikarya</taxon>
        <taxon>Ascomycota</taxon>
        <taxon>Pezizomycotina</taxon>
        <taxon>Dothideomycetes</taxon>
        <taxon>Dothideomycetes incertae sedis</taxon>
        <taxon>Botryosphaeriales</taxon>
        <taxon>Botryosphaeriaceae</taxon>
        <taxon>Botryosphaeria</taxon>
    </lineage>
</organism>
<evidence type="ECO:0000313" key="4">
    <source>
        <dbReference type="Proteomes" id="UP000572817"/>
    </source>
</evidence>
<dbReference type="InterPro" id="IPR036249">
    <property type="entry name" value="Thioredoxin-like_sf"/>
</dbReference>
<dbReference type="InterPro" id="IPR004045">
    <property type="entry name" value="Glutathione_S-Trfase_N"/>
</dbReference>
<dbReference type="Proteomes" id="UP000572817">
    <property type="component" value="Unassembled WGS sequence"/>
</dbReference>
<dbReference type="CDD" id="cd03038">
    <property type="entry name" value="GST_N_etherase_LigE"/>
    <property type="match status" value="1"/>
</dbReference>
<dbReference type="GO" id="GO:0006749">
    <property type="term" value="P:glutathione metabolic process"/>
    <property type="evidence" value="ECO:0007669"/>
    <property type="project" value="TreeGrafter"/>
</dbReference>
<dbReference type="GO" id="GO:0016034">
    <property type="term" value="F:maleylacetoacetate isomerase activity"/>
    <property type="evidence" value="ECO:0007669"/>
    <property type="project" value="TreeGrafter"/>
</dbReference>
<feature type="domain" description="Glutathione S-transferase UstS-like C-terminal" evidence="2">
    <location>
        <begin position="112"/>
        <end position="220"/>
    </location>
</feature>
<feature type="domain" description="GST N-terminal" evidence="1">
    <location>
        <begin position="18"/>
        <end position="90"/>
    </location>
</feature>
<dbReference type="InterPro" id="IPR054416">
    <property type="entry name" value="GST_UstS-like_C"/>
</dbReference>
<dbReference type="Gene3D" id="3.40.30.10">
    <property type="entry name" value="Glutaredoxin"/>
    <property type="match status" value="1"/>
</dbReference>
<dbReference type="SUPFAM" id="SSF52833">
    <property type="entry name" value="Thioredoxin-like"/>
    <property type="match status" value="1"/>
</dbReference>
<dbReference type="GO" id="GO:0006559">
    <property type="term" value="P:L-phenylalanine catabolic process"/>
    <property type="evidence" value="ECO:0007669"/>
    <property type="project" value="TreeGrafter"/>
</dbReference>
<dbReference type="Pfam" id="PF13409">
    <property type="entry name" value="GST_N_2"/>
    <property type="match status" value="1"/>
</dbReference>
<evidence type="ECO:0000259" key="2">
    <source>
        <dbReference type="Pfam" id="PF22041"/>
    </source>
</evidence>
<dbReference type="PANTHER" id="PTHR42673:SF4">
    <property type="entry name" value="MALEYLACETOACETATE ISOMERASE"/>
    <property type="match status" value="1"/>
</dbReference>
<dbReference type="OrthoDB" id="4951845at2759"/>
<accession>A0A8H4NC45</accession>
<evidence type="ECO:0000313" key="3">
    <source>
        <dbReference type="EMBL" id="KAF4309897.1"/>
    </source>
</evidence>
<dbReference type="Gene3D" id="1.20.1050.10">
    <property type="match status" value="1"/>
</dbReference>
<reference evidence="3" key="1">
    <citation type="submission" date="2020-04" db="EMBL/GenBank/DDBJ databases">
        <title>Genome Assembly and Annotation of Botryosphaeria dothidea sdau 11-99, a Latent Pathogen of Apple Fruit Ring Rot in China.</title>
        <authorList>
            <person name="Yu C."/>
            <person name="Diao Y."/>
            <person name="Lu Q."/>
            <person name="Zhao J."/>
            <person name="Cui S."/>
            <person name="Peng C."/>
            <person name="He B."/>
            <person name="Liu H."/>
        </authorList>
    </citation>
    <scope>NUCLEOTIDE SEQUENCE [LARGE SCALE GENOMIC DNA]</scope>
    <source>
        <strain evidence="3">Sdau11-99</strain>
    </source>
</reference>
<dbReference type="SUPFAM" id="SSF47616">
    <property type="entry name" value="GST C-terminal domain-like"/>
    <property type="match status" value="1"/>
</dbReference>
<dbReference type="PANTHER" id="PTHR42673">
    <property type="entry name" value="MALEYLACETOACETATE ISOMERASE"/>
    <property type="match status" value="1"/>
</dbReference>